<keyword evidence="3" id="KW-1185">Reference proteome</keyword>
<dbReference type="PANTHER" id="PTHR47027:SF30">
    <property type="entry name" value="THAP-TYPE DOMAIN-CONTAINING PROTEIN"/>
    <property type="match status" value="1"/>
</dbReference>
<dbReference type="InterPro" id="IPR000477">
    <property type="entry name" value="RT_dom"/>
</dbReference>
<dbReference type="PROSITE" id="PS50878">
    <property type="entry name" value="RT_POL"/>
    <property type="match status" value="1"/>
</dbReference>
<comment type="caution">
    <text evidence="2">The sequence shown here is derived from an EMBL/GenBank/DDBJ whole genome shotgun (WGS) entry which is preliminary data.</text>
</comment>
<protein>
    <recommendedName>
        <fullName evidence="1">Reverse transcriptase domain-containing protein</fullName>
    </recommendedName>
</protein>
<sequence length="214" mass="23903">MGANTKAIVALHVDNMARVTCGPGREFTNPFLVEKHIRQGCMLVPLLFSLFMNDVADCLLDEPLGVPIIAGRRVPLLLFTDYTVLMEHTENATYKLLNRFVDYCCKMSLTINIGKMTSVVLCLTPGFKQQPLIDGVSIEAVKHCDYLGIWFAKNLHWGSHVQKSTIVVKQKAGAVLKFKHKAGARCISTIQQIYTQKAVSSALYMAEFWGVCEY</sequence>
<gene>
    <name evidence="2" type="ORF">NDU88_005290</name>
</gene>
<evidence type="ECO:0000313" key="2">
    <source>
        <dbReference type="EMBL" id="KAJ1092178.1"/>
    </source>
</evidence>
<evidence type="ECO:0000259" key="1">
    <source>
        <dbReference type="PROSITE" id="PS50878"/>
    </source>
</evidence>
<dbReference type="EMBL" id="JANPWB010000015">
    <property type="protein sequence ID" value="KAJ1092178.1"/>
    <property type="molecule type" value="Genomic_DNA"/>
</dbReference>
<organism evidence="2 3">
    <name type="scientific">Pleurodeles waltl</name>
    <name type="common">Iberian ribbed newt</name>
    <dbReference type="NCBI Taxonomy" id="8319"/>
    <lineage>
        <taxon>Eukaryota</taxon>
        <taxon>Metazoa</taxon>
        <taxon>Chordata</taxon>
        <taxon>Craniata</taxon>
        <taxon>Vertebrata</taxon>
        <taxon>Euteleostomi</taxon>
        <taxon>Amphibia</taxon>
        <taxon>Batrachia</taxon>
        <taxon>Caudata</taxon>
        <taxon>Salamandroidea</taxon>
        <taxon>Salamandridae</taxon>
        <taxon>Pleurodelinae</taxon>
        <taxon>Pleurodeles</taxon>
    </lineage>
</organism>
<dbReference type="AlphaFoldDB" id="A0AAV7LRR0"/>
<proteinExistence type="predicted"/>
<evidence type="ECO:0000313" key="3">
    <source>
        <dbReference type="Proteomes" id="UP001066276"/>
    </source>
</evidence>
<accession>A0AAV7LRR0</accession>
<reference evidence="2" key="1">
    <citation type="journal article" date="2022" name="bioRxiv">
        <title>Sequencing and chromosome-scale assembly of the giantPleurodeles waltlgenome.</title>
        <authorList>
            <person name="Brown T."/>
            <person name="Elewa A."/>
            <person name="Iarovenko S."/>
            <person name="Subramanian E."/>
            <person name="Araus A.J."/>
            <person name="Petzold A."/>
            <person name="Susuki M."/>
            <person name="Suzuki K.-i.T."/>
            <person name="Hayashi T."/>
            <person name="Toyoda A."/>
            <person name="Oliveira C."/>
            <person name="Osipova E."/>
            <person name="Leigh N.D."/>
            <person name="Simon A."/>
            <person name="Yun M.H."/>
        </authorList>
    </citation>
    <scope>NUCLEOTIDE SEQUENCE</scope>
    <source>
        <strain evidence="2">20211129_DDA</strain>
        <tissue evidence="2">Liver</tissue>
    </source>
</reference>
<dbReference type="Proteomes" id="UP001066276">
    <property type="component" value="Chromosome 11"/>
</dbReference>
<dbReference type="Pfam" id="PF00078">
    <property type="entry name" value="RVT_1"/>
    <property type="match status" value="1"/>
</dbReference>
<name>A0AAV7LRR0_PLEWA</name>
<feature type="domain" description="Reverse transcriptase" evidence="1">
    <location>
        <begin position="1"/>
        <end position="138"/>
    </location>
</feature>
<dbReference type="PANTHER" id="PTHR47027">
    <property type="entry name" value="REVERSE TRANSCRIPTASE DOMAIN-CONTAINING PROTEIN"/>
    <property type="match status" value="1"/>
</dbReference>